<name>A0AA36DJX3_9BILA</name>
<feature type="domain" description="EGF-like" evidence="12">
    <location>
        <begin position="366"/>
        <end position="406"/>
    </location>
</feature>
<keyword evidence="3" id="KW-0964">Secreted</keyword>
<evidence type="ECO:0000256" key="2">
    <source>
        <dbReference type="ARBA" id="ARBA00006127"/>
    </source>
</evidence>
<dbReference type="InterPro" id="IPR018097">
    <property type="entry name" value="EGF_Ca-bd_CS"/>
</dbReference>
<dbReference type="PANTHER" id="PTHR24050:SF27">
    <property type="entry name" value="FIBRILLIN-1"/>
    <property type="match status" value="1"/>
</dbReference>
<dbReference type="InterPro" id="IPR000742">
    <property type="entry name" value="EGF"/>
</dbReference>
<evidence type="ECO:0000256" key="4">
    <source>
        <dbReference type="ARBA" id="ARBA00022530"/>
    </source>
</evidence>
<keyword evidence="7" id="KW-0677">Repeat</keyword>
<evidence type="ECO:0000256" key="8">
    <source>
        <dbReference type="ARBA" id="ARBA00022837"/>
    </source>
</evidence>
<evidence type="ECO:0000256" key="10">
    <source>
        <dbReference type="ARBA" id="ARBA00023180"/>
    </source>
</evidence>
<dbReference type="InterPro" id="IPR000152">
    <property type="entry name" value="EGF-type_Asp/Asn_hydroxyl_site"/>
</dbReference>
<dbReference type="PIRSF" id="PIRSF036313">
    <property type="entry name" value="Fibulin-1"/>
    <property type="match status" value="1"/>
</dbReference>
<dbReference type="InterPro" id="IPR017048">
    <property type="entry name" value="Fibulin-1"/>
</dbReference>
<dbReference type="FunFam" id="2.10.25.10:FF:000014">
    <property type="entry name" value="Latent-transforming growth factor beta-binding protein 3"/>
    <property type="match status" value="1"/>
</dbReference>
<dbReference type="InterPro" id="IPR055088">
    <property type="entry name" value="Fibulin_C"/>
</dbReference>
<evidence type="ECO:0000256" key="3">
    <source>
        <dbReference type="ARBA" id="ARBA00022525"/>
    </source>
</evidence>
<comment type="caution">
    <text evidence="11">Lacks conserved residue(s) required for the propagation of feature annotation.</text>
</comment>
<dbReference type="SMART" id="SM00181">
    <property type="entry name" value="EGF"/>
    <property type="match status" value="8"/>
</dbReference>
<dbReference type="InterPro" id="IPR009030">
    <property type="entry name" value="Growth_fac_rcpt_cys_sf"/>
</dbReference>
<dbReference type="PROSITE" id="PS00010">
    <property type="entry name" value="ASX_HYDROXYL"/>
    <property type="match status" value="3"/>
</dbReference>
<dbReference type="InterPro" id="IPR001881">
    <property type="entry name" value="EGF-like_Ca-bd_dom"/>
</dbReference>
<dbReference type="Gene3D" id="2.10.25.10">
    <property type="entry name" value="Laminin"/>
    <property type="match status" value="9"/>
</dbReference>
<dbReference type="PROSITE" id="PS01186">
    <property type="entry name" value="EGF_2"/>
    <property type="match status" value="5"/>
</dbReference>
<dbReference type="Proteomes" id="UP001177023">
    <property type="component" value="Unassembled WGS sequence"/>
</dbReference>
<keyword evidence="8" id="KW-0106">Calcium</keyword>
<dbReference type="PANTHER" id="PTHR24050">
    <property type="entry name" value="PA14 DOMAIN-CONTAINING PROTEIN"/>
    <property type="match status" value="1"/>
</dbReference>
<dbReference type="GO" id="GO:0030198">
    <property type="term" value="P:extracellular matrix organization"/>
    <property type="evidence" value="ECO:0007669"/>
    <property type="project" value="InterPro"/>
</dbReference>
<dbReference type="InterPro" id="IPR052235">
    <property type="entry name" value="Nephronectin_domain"/>
</dbReference>
<accession>A0AA36DJX3</accession>
<dbReference type="FunFam" id="2.10.25.10:FF:000005">
    <property type="entry name" value="Fibrillin 2"/>
    <property type="match status" value="1"/>
</dbReference>
<comment type="caution">
    <text evidence="13">The sequence shown here is derived from an EMBL/GenBank/DDBJ whole genome shotgun (WGS) entry which is preliminary data.</text>
</comment>
<dbReference type="GO" id="GO:0005509">
    <property type="term" value="F:calcium ion binding"/>
    <property type="evidence" value="ECO:0007669"/>
    <property type="project" value="InterPro"/>
</dbReference>
<dbReference type="PROSITE" id="PS50026">
    <property type="entry name" value="EGF_3"/>
    <property type="match status" value="3"/>
</dbReference>
<dbReference type="FunFam" id="2.10.25.10:FF:000078">
    <property type="entry name" value="Fibulin-1"/>
    <property type="match status" value="1"/>
</dbReference>
<feature type="non-terminal residue" evidence="13">
    <location>
        <position position="769"/>
    </location>
</feature>
<proteinExistence type="inferred from homology"/>
<evidence type="ECO:0000313" key="13">
    <source>
        <dbReference type="EMBL" id="CAJ0587938.1"/>
    </source>
</evidence>
<keyword evidence="5 11" id="KW-0245">EGF-like domain</keyword>
<feature type="domain" description="EGF-like" evidence="12">
    <location>
        <begin position="322"/>
        <end position="365"/>
    </location>
</feature>
<dbReference type="PROSITE" id="PS01187">
    <property type="entry name" value="EGF_CA"/>
    <property type="match status" value="4"/>
</dbReference>
<dbReference type="EMBL" id="CATQJA010002710">
    <property type="protein sequence ID" value="CAJ0587938.1"/>
    <property type="molecule type" value="Genomic_DNA"/>
</dbReference>
<dbReference type="CDD" id="cd00054">
    <property type="entry name" value="EGF_CA"/>
    <property type="match status" value="5"/>
</dbReference>
<protein>
    <recommendedName>
        <fullName evidence="12">EGF-like domain-containing protein</fullName>
    </recommendedName>
</protein>
<evidence type="ECO:0000256" key="6">
    <source>
        <dbReference type="ARBA" id="ARBA00022729"/>
    </source>
</evidence>
<evidence type="ECO:0000256" key="9">
    <source>
        <dbReference type="ARBA" id="ARBA00023157"/>
    </source>
</evidence>
<dbReference type="Pfam" id="PF22914">
    <property type="entry name" value="Fibulin_C"/>
    <property type="match status" value="2"/>
</dbReference>
<keyword evidence="9" id="KW-1015">Disulfide bond</keyword>
<feature type="domain" description="EGF-like" evidence="12">
    <location>
        <begin position="281"/>
        <end position="321"/>
    </location>
</feature>
<evidence type="ECO:0000256" key="11">
    <source>
        <dbReference type="PROSITE-ProRule" id="PRU00076"/>
    </source>
</evidence>
<evidence type="ECO:0000256" key="5">
    <source>
        <dbReference type="ARBA" id="ARBA00022536"/>
    </source>
</evidence>
<evidence type="ECO:0000256" key="1">
    <source>
        <dbReference type="ARBA" id="ARBA00004498"/>
    </source>
</evidence>
<dbReference type="SUPFAM" id="SSF57184">
    <property type="entry name" value="Growth factor receptor domain"/>
    <property type="match status" value="3"/>
</dbReference>
<dbReference type="Pfam" id="PF07645">
    <property type="entry name" value="EGF_CA"/>
    <property type="match status" value="5"/>
</dbReference>
<evidence type="ECO:0000313" key="14">
    <source>
        <dbReference type="Proteomes" id="UP001177023"/>
    </source>
</evidence>
<dbReference type="SUPFAM" id="SSF57196">
    <property type="entry name" value="EGF/Laminin"/>
    <property type="match status" value="2"/>
</dbReference>
<dbReference type="AlphaFoldDB" id="A0AA36DJX3"/>
<comment type="subcellular location">
    <subcellularLocation>
        <location evidence="1">Secreted</location>
        <location evidence="1">Extracellular space</location>
        <location evidence="1">Extracellular matrix</location>
    </subcellularLocation>
</comment>
<organism evidence="13 14">
    <name type="scientific">Mesorhabditis spiculigera</name>
    <dbReference type="NCBI Taxonomy" id="96644"/>
    <lineage>
        <taxon>Eukaryota</taxon>
        <taxon>Metazoa</taxon>
        <taxon>Ecdysozoa</taxon>
        <taxon>Nematoda</taxon>
        <taxon>Chromadorea</taxon>
        <taxon>Rhabditida</taxon>
        <taxon>Rhabditina</taxon>
        <taxon>Rhabditomorpha</taxon>
        <taxon>Rhabditoidea</taxon>
        <taxon>Rhabditidae</taxon>
        <taxon>Mesorhabditinae</taxon>
        <taxon>Mesorhabditis</taxon>
    </lineage>
</organism>
<dbReference type="InterPro" id="IPR026823">
    <property type="entry name" value="cEGF"/>
</dbReference>
<keyword evidence="6" id="KW-0732">Signal</keyword>
<keyword evidence="14" id="KW-1185">Reference proteome</keyword>
<dbReference type="SMART" id="SM00179">
    <property type="entry name" value="EGF_CA"/>
    <property type="match status" value="8"/>
</dbReference>
<dbReference type="FunFam" id="2.10.25.10:FF:000240">
    <property type="entry name" value="Vitamin K-dependent protein S"/>
    <property type="match status" value="1"/>
</dbReference>
<reference evidence="13" key="1">
    <citation type="submission" date="2023-06" db="EMBL/GenBank/DDBJ databases">
        <authorList>
            <person name="Delattre M."/>
        </authorList>
    </citation>
    <scope>NUCLEOTIDE SEQUENCE</scope>
    <source>
        <strain evidence="13">AF72</strain>
    </source>
</reference>
<evidence type="ECO:0000256" key="7">
    <source>
        <dbReference type="ARBA" id="ARBA00022737"/>
    </source>
</evidence>
<keyword evidence="10" id="KW-0325">Glycoprotein</keyword>
<dbReference type="FunFam" id="2.10.25.10:FF:000038">
    <property type="entry name" value="Fibrillin 2"/>
    <property type="match status" value="2"/>
</dbReference>
<keyword evidence="4" id="KW-0272">Extracellular matrix</keyword>
<gene>
    <name evidence="13" type="ORF">MSPICULIGERA_LOCUS25891</name>
</gene>
<dbReference type="GO" id="GO:0016504">
    <property type="term" value="F:peptidase activator activity"/>
    <property type="evidence" value="ECO:0007669"/>
    <property type="project" value="InterPro"/>
</dbReference>
<dbReference type="Pfam" id="PF12662">
    <property type="entry name" value="cEGF"/>
    <property type="match status" value="2"/>
</dbReference>
<evidence type="ECO:0000259" key="12">
    <source>
        <dbReference type="PROSITE" id="PS50026"/>
    </source>
</evidence>
<comment type="similarity">
    <text evidence="2">Belongs to the fibulin family.</text>
</comment>
<dbReference type="InterPro" id="IPR049883">
    <property type="entry name" value="NOTCH1_EGF-like"/>
</dbReference>
<sequence>MARNDETCPTNINVLGGGIRKECCDCCLLARELVRRNEPCQAPTGFSALCLRSFNRCCQSDLDIITPAVHIPKQPDDVTALLQVGDRCATSRCEHQCNDSGGDQVECSCREGYDLGSDGTSCIDIDECSLLLDVCLEGQRCLNVPGGYKCIRTLSCGTGYVMDSDTEQCTDVDECNLGSHDCGTLYQCKNTQGSYRCVPKRCGDGEVQNPQTGECTSINCPKGYYAKDGRCNDIDECSKEQSPCLPTEDCVNTPGTYRCQQRGNPCSFGYQVNPHSGFCEDIDECLSPNSCHGMECTNLPGTFRCKCPTGYEFDDRTKRCEDIDECQRFQGHVCDVLASCTNTVGSFICICRQGFELAQDQKTCIDIDECSRGIAHCAQKCVNIPGSYQCICDRGYALGPDGVTCEDIDECSLWSGTGIGNELCMGDCINTPGAYTCKCPPGYKIQEDGRTCVDIDECAAGECQGGDRVCVNTLGHFKCHRIECPNNYVHDSNYKNRCNRRREACLGMGESDCKQAHPVHITWQFIGLPKNVPLNKHRPSVTLFTIKGPSTPGSHVQFELVLKRASPEQFGVIPAVRANFLLQKGAEMNAAVVAMRDSLDGPQLVELELMLRLTKGGHFAGKYLANLIIHISPHEKRRNHPMPHVEDGWSCLKACREDDGGCLSNHTKELLYQFRSVPSFQTLTQPVEISRIRAQLGVPFSVEYRVDPSNSAHFIVDQERNIGIVKLAAPLRGPRQETVRIEMLTRSRTGVLLNLNYALIEVYISRHSF</sequence>